<keyword evidence="2" id="KW-1185">Reference proteome</keyword>
<dbReference type="Pfam" id="PF14375">
    <property type="entry name" value="Cys_rich_CWC"/>
    <property type="match status" value="1"/>
</dbReference>
<gene>
    <name evidence="1" type="ORF">PEDI_02190</name>
</gene>
<organism evidence="1 2">
    <name type="scientific">Persicobacter diffluens</name>
    <dbReference type="NCBI Taxonomy" id="981"/>
    <lineage>
        <taxon>Bacteria</taxon>
        <taxon>Pseudomonadati</taxon>
        <taxon>Bacteroidota</taxon>
        <taxon>Cytophagia</taxon>
        <taxon>Cytophagales</taxon>
        <taxon>Persicobacteraceae</taxon>
        <taxon>Persicobacter</taxon>
    </lineage>
</organism>
<evidence type="ECO:0008006" key="3">
    <source>
        <dbReference type="Google" id="ProtNLM"/>
    </source>
</evidence>
<comment type="caution">
    <text evidence="1">The sequence shown here is derived from an EMBL/GenBank/DDBJ whole genome shotgun (WGS) entry which is preliminary data.</text>
</comment>
<evidence type="ECO:0000313" key="2">
    <source>
        <dbReference type="Proteomes" id="UP001310022"/>
    </source>
</evidence>
<dbReference type="Proteomes" id="UP001310022">
    <property type="component" value="Unassembled WGS sequence"/>
</dbReference>
<evidence type="ECO:0000313" key="1">
    <source>
        <dbReference type="EMBL" id="GJM59667.1"/>
    </source>
</evidence>
<name>A0AAN5AIC3_9BACT</name>
<proteinExistence type="predicted"/>
<dbReference type="InterPro" id="IPR032720">
    <property type="entry name" value="Cys_rich_CWC"/>
</dbReference>
<dbReference type="RefSeq" id="WP_060685184.1">
    <property type="nucleotide sequence ID" value="NZ_BQKE01000001.1"/>
</dbReference>
<reference evidence="1 2" key="1">
    <citation type="submission" date="2021-12" db="EMBL/GenBank/DDBJ databases">
        <title>Genome sequencing of bacteria with rrn-lacking chromosome and rrn-plasmid.</title>
        <authorList>
            <person name="Anda M."/>
            <person name="Iwasaki W."/>
        </authorList>
    </citation>
    <scope>NUCLEOTIDE SEQUENCE [LARGE SCALE GENOMIC DNA]</scope>
    <source>
        <strain evidence="1 2">NBRC 15940</strain>
    </source>
</reference>
<sequence length="78" mass="9135">MLQKHESKVCPRCGNKFECKVGNIAECQCSAVTFSPEEKEFIKAKAFSDCICVHCMRELKQEFFEQQRSVQMKQIKQR</sequence>
<accession>A0AAN5AIC3</accession>
<protein>
    <recommendedName>
        <fullName evidence="3">Cysteine-rich CWC family protein</fullName>
    </recommendedName>
</protein>
<dbReference type="AlphaFoldDB" id="A0AAN5AIC3"/>
<dbReference type="EMBL" id="BQKE01000001">
    <property type="protein sequence ID" value="GJM59667.1"/>
    <property type="molecule type" value="Genomic_DNA"/>
</dbReference>